<evidence type="ECO:0000256" key="1">
    <source>
        <dbReference type="ARBA" id="ARBA00004123"/>
    </source>
</evidence>
<accession>A0AAV3B0M1</accession>
<dbReference type="Pfam" id="PF21373">
    <property type="entry name" value="ZNHIT3_C"/>
    <property type="match status" value="1"/>
</dbReference>
<evidence type="ECO:0000256" key="11">
    <source>
        <dbReference type="PROSITE-ProRule" id="PRU00453"/>
    </source>
</evidence>
<dbReference type="PROSITE" id="PS51083">
    <property type="entry name" value="ZF_HIT"/>
    <property type="match status" value="1"/>
</dbReference>
<evidence type="ECO:0000256" key="7">
    <source>
        <dbReference type="ARBA" id="ARBA00022771"/>
    </source>
</evidence>
<dbReference type="AlphaFoldDB" id="A0AAV3B0M1"/>
<evidence type="ECO:0000256" key="6">
    <source>
        <dbReference type="ARBA" id="ARBA00022723"/>
    </source>
</evidence>
<keyword evidence="15" id="KW-1185">Reference proteome</keyword>
<keyword evidence="5" id="KW-0597">Phosphoprotein</keyword>
<dbReference type="GO" id="GO:0008270">
    <property type="term" value="F:zinc ion binding"/>
    <property type="evidence" value="ECO:0007669"/>
    <property type="project" value="UniProtKB-UniRule"/>
</dbReference>
<organism evidence="14 15">
    <name type="scientific">Pyxicephalus adspersus</name>
    <name type="common">African bullfrog</name>
    <dbReference type="NCBI Taxonomy" id="30357"/>
    <lineage>
        <taxon>Eukaryota</taxon>
        <taxon>Metazoa</taxon>
        <taxon>Chordata</taxon>
        <taxon>Craniata</taxon>
        <taxon>Vertebrata</taxon>
        <taxon>Euteleostomi</taxon>
        <taxon>Amphibia</taxon>
        <taxon>Batrachia</taxon>
        <taxon>Anura</taxon>
        <taxon>Neobatrachia</taxon>
        <taxon>Ranoidea</taxon>
        <taxon>Pyxicephalidae</taxon>
        <taxon>Pyxicephalinae</taxon>
        <taxon>Pyxicephalus</taxon>
    </lineage>
</organism>
<feature type="domain" description="HIT-type" evidence="13">
    <location>
        <begin position="5"/>
        <end position="37"/>
    </location>
</feature>
<sequence length="146" mass="16492">MEAACNVCSAGSVKYRCPGCRVRYCSLACYKTHKETCLRREATTSTEASLPAASRREPQQNNAGNLIEDDESDKVSLQKLKMLGESEEVKHLLLNPHLRQLVAALDQAENKDLELKKYMQEPLFVEFADQCLSIVEEEEKENVILD</sequence>
<evidence type="ECO:0000256" key="2">
    <source>
        <dbReference type="ARBA" id="ARBA00004496"/>
    </source>
</evidence>
<evidence type="ECO:0000313" key="15">
    <source>
        <dbReference type="Proteomes" id="UP001181693"/>
    </source>
</evidence>
<dbReference type="GO" id="GO:0000492">
    <property type="term" value="P:box C/D snoRNP assembly"/>
    <property type="evidence" value="ECO:0007669"/>
    <property type="project" value="TreeGrafter"/>
</dbReference>
<dbReference type="InterPro" id="IPR048371">
    <property type="entry name" value="ZNHIT3_C"/>
</dbReference>
<evidence type="ECO:0000313" key="14">
    <source>
        <dbReference type="EMBL" id="DBA33769.1"/>
    </source>
</evidence>
<dbReference type="CDD" id="cd23024">
    <property type="entry name" value="zf-HIT_ZNHIT2-3"/>
    <property type="match status" value="1"/>
</dbReference>
<dbReference type="Proteomes" id="UP001181693">
    <property type="component" value="Unassembled WGS sequence"/>
</dbReference>
<evidence type="ECO:0000256" key="4">
    <source>
        <dbReference type="ARBA" id="ARBA00022490"/>
    </source>
</evidence>
<evidence type="ECO:0000256" key="10">
    <source>
        <dbReference type="ARBA" id="ARBA00046946"/>
    </source>
</evidence>
<evidence type="ECO:0000256" key="5">
    <source>
        <dbReference type="ARBA" id="ARBA00022553"/>
    </source>
</evidence>
<keyword evidence="9" id="KW-0539">Nucleus</keyword>
<keyword evidence="8" id="KW-0862">Zinc</keyword>
<dbReference type="PANTHER" id="PTHR13483">
    <property type="entry name" value="BOX C_D SNORNA PROTEIN 1-RELATED"/>
    <property type="match status" value="1"/>
</dbReference>
<protein>
    <recommendedName>
        <fullName evidence="3">Zinc finger HIT domain-containing protein 3</fullName>
    </recommendedName>
</protein>
<evidence type="ECO:0000256" key="8">
    <source>
        <dbReference type="ARBA" id="ARBA00022833"/>
    </source>
</evidence>
<keyword evidence="7 11" id="KW-0863">Zinc-finger</keyword>
<dbReference type="InterPro" id="IPR007529">
    <property type="entry name" value="Znf_HIT"/>
</dbReference>
<keyword evidence="4" id="KW-0963">Cytoplasm</keyword>
<reference evidence="14" key="1">
    <citation type="thesis" date="2020" institute="ProQuest LLC" country="789 East Eisenhower Parkway, Ann Arbor, MI, USA">
        <title>Comparative Genomics and Chromosome Evolution.</title>
        <authorList>
            <person name="Mudd A.B."/>
        </authorList>
    </citation>
    <scope>NUCLEOTIDE SEQUENCE</scope>
    <source>
        <strain evidence="14">1538</strain>
        <tissue evidence="14">Blood</tissue>
    </source>
</reference>
<gene>
    <name evidence="14" type="ORF">GDO54_001407</name>
</gene>
<evidence type="ECO:0000256" key="12">
    <source>
        <dbReference type="SAM" id="MobiDB-lite"/>
    </source>
</evidence>
<dbReference type="GO" id="GO:0048254">
    <property type="term" value="P:snoRNA localization"/>
    <property type="evidence" value="ECO:0007669"/>
    <property type="project" value="TreeGrafter"/>
</dbReference>
<dbReference type="InterPro" id="IPR051639">
    <property type="entry name" value="BCD1"/>
</dbReference>
<dbReference type="GO" id="GO:0000463">
    <property type="term" value="P:maturation of LSU-rRNA from tricistronic rRNA transcript (SSU-rRNA, 5.8S rRNA, LSU-rRNA)"/>
    <property type="evidence" value="ECO:0007669"/>
    <property type="project" value="TreeGrafter"/>
</dbReference>
<dbReference type="EMBL" id="DYDO01000001">
    <property type="protein sequence ID" value="DBA33769.1"/>
    <property type="molecule type" value="Genomic_DNA"/>
</dbReference>
<keyword evidence="6" id="KW-0479">Metal-binding</keyword>
<feature type="region of interest" description="Disordered" evidence="12">
    <location>
        <begin position="46"/>
        <end position="71"/>
    </location>
</feature>
<comment type="subcellular location">
    <subcellularLocation>
        <location evidence="2">Cytoplasm</location>
    </subcellularLocation>
    <subcellularLocation>
        <location evidence="1">Nucleus</location>
    </subcellularLocation>
</comment>
<dbReference type="GO" id="GO:0005634">
    <property type="term" value="C:nucleus"/>
    <property type="evidence" value="ECO:0007669"/>
    <property type="project" value="UniProtKB-SubCell"/>
</dbReference>
<dbReference type="PANTHER" id="PTHR13483:SF11">
    <property type="entry name" value="ZINC FINGER HIT DOMAIN-CONTAINING PROTEIN 3"/>
    <property type="match status" value="1"/>
</dbReference>
<dbReference type="SUPFAM" id="SSF144232">
    <property type="entry name" value="HIT/MYND zinc finger-like"/>
    <property type="match status" value="1"/>
</dbReference>
<dbReference type="GO" id="GO:0005737">
    <property type="term" value="C:cytoplasm"/>
    <property type="evidence" value="ECO:0007669"/>
    <property type="project" value="UniProtKB-SubCell"/>
</dbReference>
<dbReference type="Gene3D" id="3.30.60.190">
    <property type="match status" value="1"/>
</dbReference>
<proteinExistence type="predicted"/>
<comment type="caution">
    <text evidence="14">The sequence shown here is derived from an EMBL/GenBank/DDBJ whole genome shotgun (WGS) entry which is preliminary data.</text>
</comment>
<dbReference type="GO" id="GO:0070761">
    <property type="term" value="C:pre-snoRNP complex"/>
    <property type="evidence" value="ECO:0007669"/>
    <property type="project" value="TreeGrafter"/>
</dbReference>
<evidence type="ECO:0000256" key="3">
    <source>
        <dbReference type="ARBA" id="ARBA00021568"/>
    </source>
</evidence>
<comment type="subunit">
    <text evidence="10">Thyroid receptor interacting proteins (TRIPs) specifically interact with the ligand binding domain of the thyroid receptor (TR). Requires the presence of thyroid hormone for its interaction. Interacts with NUFIP1. Interacts (via HIT-type zinc finger) with the RUVBL1/RUVBL2 complex in the presence of ADP.</text>
</comment>
<dbReference type="Pfam" id="PF04438">
    <property type="entry name" value="zf-HIT"/>
    <property type="match status" value="1"/>
</dbReference>
<name>A0AAV3B0M1_PYXAD</name>
<evidence type="ECO:0000256" key="9">
    <source>
        <dbReference type="ARBA" id="ARBA00023242"/>
    </source>
</evidence>
<evidence type="ECO:0000259" key="13">
    <source>
        <dbReference type="PROSITE" id="PS51083"/>
    </source>
</evidence>